<dbReference type="Pfam" id="PF14786">
    <property type="entry name" value="Death_2"/>
    <property type="match status" value="1"/>
</dbReference>
<dbReference type="SMART" id="SM00005">
    <property type="entry name" value="DEATH"/>
    <property type="match status" value="1"/>
</dbReference>
<dbReference type="GeneID" id="117573487"/>
<dbReference type="Proteomes" id="UP000515160">
    <property type="component" value="Chromosome 2R"/>
</dbReference>
<feature type="compositionally biased region" description="Polar residues" evidence="1">
    <location>
        <begin position="180"/>
        <end position="194"/>
    </location>
</feature>
<feature type="compositionally biased region" description="Acidic residues" evidence="1">
    <location>
        <begin position="432"/>
        <end position="453"/>
    </location>
</feature>
<keyword evidence="3" id="KW-1185">Reference proteome</keyword>
<feature type="compositionally biased region" description="Low complexity" evidence="1">
    <location>
        <begin position="244"/>
        <end position="264"/>
    </location>
</feature>
<feature type="domain" description="Death" evidence="2">
    <location>
        <begin position="24"/>
        <end position="148"/>
    </location>
</feature>
<feature type="region of interest" description="Disordered" evidence="1">
    <location>
        <begin position="229"/>
        <end position="264"/>
    </location>
</feature>
<dbReference type="OrthoDB" id="4062651at2759"/>
<evidence type="ECO:0000256" key="1">
    <source>
        <dbReference type="SAM" id="MobiDB-lite"/>
    </source>
</evidence>
<reference evidence="4" key="1">
    <citation type="submission" date="2025-08" db="UniProtKB">
        <authorList>
            <consortium name="RefSeq"/>
        </authorList>
    </citation>
    <scope>IDENTIFICATION</scope>
    <source>
        <strain evidence="4">15112-1751.03</strain>
        <tissue evidence="4">Whole Adult</tissue>
    </source>
</reference>
<feature type="compositionally biased region" description="Low complexity" evidence="1">
    <location>
        <begin position="318"/>
        <end position="337"/>
    </location>
</feature>
<dbReference type="RefSeq" id="XP_034112605.1">
    <property type="nucleotide sequence ID" value="XM_034256714.2"/>
</dbReference>
<dbReference type="InterPro" id="IPR011029">
    <property type="entry name" value="DEATH-like_dom_sf"/>
</dbReference>
<dbReference type="AlphaFoldDB" id="A0A6P8XMM3"/>
<dbReference type="CTD" id="7275"/>
<feature type="region of interest" description="Disordered" evidence="1">
    <location>
        <begin position="176"/>
        <end position="195"/>
    </location>
</feature>
<gene>
    <name evidence="4" type="primary">LOC117573487</name>
</gene>
<feature type="compositionally biased region" description="Polar residues" evidence="1">
    <location>
        <begin position="457"/>
        <end position="483"/>
    </location>
</feature>
<organism evidence="3 4">
    <name type="scientific">Drosophila albomicans</name>
    <name type="common">Fruit fly</name>
    <dbReference type="NCBI Taxonomy" id="7291"/>
    <lineage>
        <taxon>Eukaryota</taxon>
        <taxon>Metazoa</taxon>
        <taxon>Ecdysozoa</taxon>
        <taxon>Arthropoda</taxon>
        <taxon>Hexapoda</taxon>
        <taxon>Insecta</taxon>
        <taxon>Pterygota</taxon>
        <taxon>Neoptera</taxon>
        <taxon>Endopterygota</taxon>
        <taxon>Diptera</taxon>
        <taxon>Brachycera</taxon>
        <taxon>Muscomorpha</taxon>
        <taxon>Ephydroidea</taxon>
        <taxon>Drosophilidae</taxon>
        <taxon>Drosophila</taxon>
    </lineage>
</organism>
<feature type="region of interest" description="Disordered" evidence="1">
    <location>
        <begin position="1"/>
        <end position="20"/>
    </location>
</feature>
<evidence type="ECO:0000259" key="2">
    <source>
        <dbReference type="SMART" id="SM00005"/>
    </source>
</evidence>
<sequence length="513" mass="55274">MEMAESNGPTTSTTTSNINNHSKYTRYTELRRVEDNDIYKLATILDRHDCWRKLMSKIPKQLDATECSAPGVLNFKEIATRVGYKYNEHQINLIASEHVDRGQSISQIMIDEWKTSGKQWERPTVGVLLQLLIHAEIYSAADYVANNFLSELNPERPADGPAAFVQFNTELSEEMDVDESSSFQPDTSELNAGQAQARGTHMNVDFYEKHMVRRDKSMPQPEQAIAVAAAAETRPQRPPRGRQRTTTTNSNATSNNTTSNAATSQAIESNIPFLSMLNASSNDETSTPHSSAQIAALPQSNIPNLSLLNGSSETLSTELATSTNSTTSTTASARTETGAMNGSSNVPMITLLLEHQRGEISSTINASTTAIGTATATTSATVADLSYNNLPAISALNLNAASGSSSSSKNIPNGTVSHNDDDNSSGTSSLSNDDDDDDDDNDEDVDVDDEEADVSLPNLSNSEHQTSNNDSSLTTVTGTSGDNSFEMINDSSSASNDDDNAHNIPNVSELQKK</sequence>
<evidence type="ECO:0000313" key="3">
    <source>
        <dbReference type="Proteomes" id="UP000515160"/>
    </source>
</evidence>
<feature type="region of interest" description="Disordered" evidence="1">
    <location>
        <begin position="318"/>
        <end position="343"/>
    </location>
</feature>
<protein>
    <submittedName>
        <fullName evidence="4">Protein Tube</fullName>
    </submittedName>
</protein>
<dbReference type="SUPFAM" id="SSF47986">
    <property type="entry name" value="DEATH domain"/>
    <property type="match status" value="1"/>
</dbReference>
<evidence type="ECO:0000313" key="4">
    <source>
        <dbReference type="RefSeq" id="XP_034112605.1"/>
    </source>
</evidence>
<dbReference type="Gene3D" id="1.10.533.10">
    <property type="entry name" value="Death Domain, Fas"/>
    <property type="match status" value="1"/>
</dbReference>
<dbReference type="GO" id="GO:0007165">
    <property type="term" value="P:signal transduction"/>
    <property type="evidence" value="ECO:0007669"/>
    <property type="project" value="InterPro"/>
</dbReference>
<dbReference type="InterPro" id="IPR029397">
    <property type="entry name" value="Tube_Death"/>
</dbReference>
<feature type="region of interest" description="Disordered" evidence="1">
    <location>
        <begin position="400"/>
        <end position="513"/>
    </location>
</feature>
<proteinExistence type="predicted"/>
<feature type="compositionally biased region" description="Low complexity" evidence="1">
    <location>
        <begin position="400"/>
        <end position="414"/>
    </location>
</feature>
<name>A0A6P8XMM3_DROAB</name>
<accession>A0A6P8XMM3</accession>
<dbReference type="InterPro" id="IPR000488">
    <property type="entry name" value="Death_dom"/>
</dbReference>